<dbReference type="GeneID" id="104767607"/>
<evidence type="ECO:0000313" key="2">
    <source>
        <dbReference type="Proteomes" id="UP000694864"/>
    </source>
</evidence>
<dbReference type="RefSeq" id="XP_019096401.1">
    <property type="nucleotide sequence ID" value="XM_019240856.1"/>
</dbReference>
<proteinExistence type="predicted"/>
<dbReference type="Pfam" id="PF23622">
    <property type="entry name" value="LRR_At1g61320_AtMIF1"/>
    <property type="match status" value="1"/>
</dbReference>
<keyword evidence="2" id="KW-1185">Reference proteome</keyword>
<accession>A0ABM1RBL3</accession>
<dbReference type="Pfam" id="PF00646">
    <property type="entry name" value="F-box"/>
    <property type="match status" value="1"/>
</dbReference>
<dbReference type="Proteomes" id="UP000694864">
    <property type="component" value="Chromosome 19"/>
</dbReference>
<dbReference type="Gene3D" id="3.80.10.10">
    <property type="entry name" value="Ribonuclease Inhibitor"/>
    <property type="match status" value="1"/>
</dbReference>
<organism evidence="2 3">
    <name type="scientific">Camelina sativa</name>
    <name type="common">False flax</name>
    <name type="synonym">Myagrum sativum</name>
    <dbReference type="NCBI Taxonomy" id="90675"/>
    <lineage>
        <taxon>Eukaryota</taxon>
        <taxon>Viridiplantae</taxon>
        <taxon>Streptophyta</taxon>
        <taxon>Embryophyta</taxon>
        <taxon>Tracheophyta</taxon>
        <taxon>Spermatophyta</taxon>
        <taxon>Magnoliopsida</taxon>
        <taxon>eudicotyledons</taxon>
        <taxon>Gunneridae</taxon>
        <taxon>Pentapetalae</taxon>
        <taxon>rosids</taxon>
        <taxon>malvids</taxon>
        <taxon>Brassicales</taxon>
        <taxon>Brassicaceae</taxon>
        <taxon>Camelineae</taxon>
        <taxon>Camelina</taxon>
    </lineage>
</organism>
<dbReference type="SUPFAM" id="SSF52058">
    <property type="entry name" value="L domain-like"/>
    <property type="match status" value="1"/>
</dbReference>
<dbReference type="InterPro" id="IPR032675">
    <property type="entry name" value="LRR_dom_sf"/>
</dbReference>
<dbReference type="SUPFAM" id="SSF81383">
    <property type="entry name" value="F-box domain"/>
    <property type="match status" value="1"/>
</dbReference>
<protein>
    <submittedName>
        <fullName evidence="3">F-box/LRR-repeat protein At3g18150</fullName>
    </submittedName>
</protein>
<dbReference type="PROSITE" id="PS50181">
    <property type="entry name" value="FBOX"/>
    <property type="match status" value="1"/>
</dbReference>
<feature type="domain" description="F-box" evidence="1">
    <location>
        <begin position="31"/>
        <end position="81"/>
    </location>
</feature>
<name>A0ABM1RBL3_CAMSA</name>
<dbReference type="Gene3D" id="1.20.1280.50">
    <property type="match status" value="1"/>
</dbReference>
<gene>
    <name evidence="3" type="primary">LOC104767607</name>
</gene>
<dbReference type="InterPro" id="IPR036047">
    <property type="entry name" value="F-box-like_dom_sf"/>
</dbReference>
<dbReference type="CDD" id="cd22160">
    <property type="entry name" value="F-box_AtFBL13-like"/>
    <property type="match status" value="1"/>
</dbReference>
<dbReference type="InterPro" id="IPR055357">
    <property type="entry name" value="LRR_At1g61320_AtMIF1"/>
</dbReference>
<evidence type="ECO:0000259" key="1">
    <source>
        <dbReference type="PROSITE" id="PS50181"/>
    </source>
</evidence>
<dbReference type="PANTHER" id="PTHR31900:SF32">
    <property type="entry name" value="F-BOX_RNI_FBD-LIKE DOMAIN PROTEIN"/>
    <property type="match status" value="1"/>
</dbReference>
<reference evidence="3" key="2">
    <citation type="submission" date="2025-08" db="UniProtKB">
        <authorList>
            <consortium name="RefSeq"/>
        </authorList>
    </citation>
    <scope>IDENTIFICATION</scope>
    <source>
        <tissue evidence="3">Leaf</tissue>
    </source>
</reference>
<dbReference type="InterPro" id="IPR050232">
    <property type="entry name" value="FBL13/AtMIF1-like"/>
</dbReference>
<dbReference type="InterPro" id="IPR001810">
    <property type="entry name" value="F-box_dom"/>
</dbReference>
<evidence type="ECO:0000313" key="3">
    <source>
        <dbReference type="RefSeq" id="XP_019096401.1"/>
    </source>
</evidence>
<sequence>MAGDRSTAALRVGSRRLKGRRRSSRRIKGAVDLISSLPDVILQDILTFVPTKLAIRTSLLSKRWRHVWCNISSLSFDYDRLDQAYSISETLTHYTALKMMKFHLHTTSFIGICKWIKFVMSRNVEKISLDLTEYNFPDFFYINTSVKKLSIRLSISATIPPRCSVSWTSLQKLYLRHCFFTDESIAKILSGCPILESLKLDFYSELRILDLSKSMRLRTLEINESASGFGPTQIVAPYLHCLVLTSTKSSLFTLVDVSSLAEAKLTICISPFQYNIEADILQNMVLKLLKELQNVEKLTFEEILLQVLSLAELLGVPLPMFKVKALTLKTSISRNVIIGIERILQNSPDLKTLTKVKLDEYVASQGLNPDQCWRSKDGANWNRSRWKVKPKHVVSFMRLMLKNTKKLEKMVVLLEEYPYSTFRRLIPNLAHGYNRNLKVFFFLNRLQIYSSRFDFFLNQLEPDKIGLLKLKLPS</sequence>
<dbReference type="InterPro" id="IPR053781">
    <property type="entry name" value="F-box_AtFBL13-like"/>
</dbReference>
<dbReference type="PANTHER" id="PTHR31900">
    <property type="entry name" value="F-BOX/RNI SUPERFAMILY PROTEIN-RELATED"/>
    <property type="match status" value="1"/>
</dbReference>
<reference evidence="2" key="1">
    <citation type="journal article" date="2014" name="Nat. Commun.">
        <title>The emerging biofuel crop Camelina sativa retains a highly undifferentiated hexaploid genome structure.</title>
        <authorList>
            <person name="Kagale S."/>
            <person name="Koh C."/>
            <person name="Nixon J."/>
            <person name="Bollina V."/>
            <person name="Clarke W.E."/>
            <person name="Tuteja R."/>
            <person name="Spillane C."/>
            <person name="Robinson S.J."/>
            <person name="Links M.G."/>
            <person name="Clarke C."/>
            <person name="Higgins E.E."/>
            <person name="Huebert T."/>
            <person name="Sharpe A.G."/>
            <person name="Parkin I.A."/>
        </authorList>
    </citation>
    <scope>NUCLEOTIDE SEQUENCE [LARGE SCALE GENOMIC DNA]</scope>
    <source>
        <strain evidence="2">cv. DH55</strain>
    </source>
</reference>